<dbReference type="RefSeq" id="WP_215579891.1">
    <property type="nucleotide sequence ID" value="NZ_CP073754.1"/>
</dbReference>
<reference evidence="1" key="1">
    <citation type="submission" date="2021-04" db="EMBL/GenBank/DDBJ databases">
        <title>Draft genome sequence data of methanotrophic Methylovulum sp. strain S1L and Methylomonas sp. strain S2AM isolated from boreal lake water columns.</title>
        <authorList>
            <person name="Rissanen A.J."/>
            <person name="Mangayil R."/>
            <person name="Svenning M.M."/>
            <person name="Khanongnuch R."/>
        </authorList>
    </citation>
    <scope>NUCLEOTIDE SEQUENCE</scope>
    <source>
        <strain evidence="1">S2AM</strain>
    </source>
</reference>
<dbReference type="AlphaFoldDB" id="A0A975ML59"/>
<dbReference type="KEGG" id="mpad:KEF85_09490"/>
<evidence type="ECO:0000313" key="2">
    <source>
        <dbReference type="Proteomes" id="UP000676649"/>
    </source>
</evidence>
<evidence type="ECO:0000313" key="1">
    <source>
        <dbReference type="EMBL" id="QWF69614.1"/>
    </source>
</evidence>
<proteinExistence type="predicted"/>
<dbReference type="Proteomes" id="UP000676649">
    <property type="component" value="Chromosome"/>
</dbReference>
<name>A0A975ML59_9GAMM</name>
<keyword evidence="2" id="KW-1185">Reference proteome</keyword>
<gene>
    <name evidence="1" type="ORF">KEF85_09490</name>
</gene>
<accession>A0A975ML59</accession>
<organism evidence="1 2">
    <name type="scientific">Methylomonas paludis</name>
    <dbReference type="NCBI Taxonomy" id="1173101"/>
    <lineage>
        <taxon>Bacteria</taxon>
        <taxon>Pseudomonadati</taxon>
        <taxon>Pseudomonadota</taxon>
        <taxon>Gammaproteobacteria</taxon>
        <taxon>Methylococcales</taxon>
        <taxon>Methylococcaceae</taxon>
        <taxon>Methylomonas</taxon>
    </lineage>
</organism>
<dbReference type="EMBL" id="CP073754">
    <property type="protein sequence ID" value="QWF69614.1"/>
    <property type="molecule type" value="Genomic_DNA"/>
</dbReference>
<sequence length="163" mass="19182">MYRQAFVSLRLALEMGLAAAYFSAHKLELHEWLDGRSDIKWSLLIDDDNGVISSRFAKAFFEEFQKDVAAYRTKAKQTYRKLSEFVHGNHETWKSSEIELSFNKERLKTYFDRVNEVSEVILFVLSCRYLKSFPESTLETLEFIPEEMKHIEYVRVYFGGPKG</sequence>
<protein>
    <submittedName>
        <fullName evidence="1">Uncharacterized protein</fullName>
    </submittedName>
</protein>